<dbReference type="HOGENOM" id="CLU_1954209_0_0_1"/>
<dbReference type="Proteomes" id="UP000015102">
    <property type="component" value="Unassembled WGS sequence"/>
</dbReference>
<feature type="compositionally biased region" description="Polar residues" evidence="1">
    <location>
        <begin position="110"/>
        <end position="121"/>
    </location>
</feature>
<feature type="compositionally biased region" description="Polar residues" evidence="1">
    <location>
        <begin position="1"/>
        <end position="12"/>
    </location>
</feature>
<dbReference type="STRING" id="36166.T1H2H0"/>
<feature type="region of interest" description="Disordered" evidence="1">
    <location>
        <begin position="1"/>
        <end position="29"/>
    </location>
</feature>
<feature type="region of interest" description="Disordered" evidence="1">
    <location>
        <begin position="110"/>
        <end position="129"/>
    </location>
</feature>
<proteinExistence type="predicted"/>
<organism evidence="2 3">
    <name type="scientific">Megaselia scalaris</name>
    <name type="common">Humpbacked fly</name>
    <name type="synonym">Phora scalaris</name>
    <dbReference type="NCBI Taxonomy" id="36166"/>
    <lineage>
        <taxon>Eukaryota</taxon>
        <taxon>Metazoa</taxon>
        <taxon>Ecdysozoa</taxon>
        <taxon>Arthropoda</taxon>
        <taxon>Hexapoda</taxon>
        <taxon>Insecta</taxon>
        <taxon>Pterygota</taxon>
        <taxon>Neoptera</taxon>
        <taxon>Endopterygota</taxon>
        <taxon>Diptera</taxon>
        <taxon>Brachycera</taxon>
        <taxon>Muscomorpha</taxon>
        <taxon>Platypezoidea</taxon>
        <taxon>Phoridae</taxon>
        <taxon>Megaseliini</taxon>
        <taxon>Megaselia</taxon>
    </lineage>
</organism>
<accession>T1H2H0</accession>
<sequence length="129" mass="14527">MSDESCPNNALTESPVWIPRKNTPSDHNDTSVILIHKDEEEELDTDLETDRLLGQQRLEEQEYPSWTTTTKPQTFSSATIRQGIGTCLTPGSPERCQIIREECSLTSPKQLQYQKSPNGSLKSKKDCST</sequence>
<dbReference type="EMBL" id="CAQQ02374192">
    <property type="status" value="NOT_ANNOTATED_CDS"/>
    <property type="molecule type" value="Genomic_DNA"/>
</dbReference>
<dbReference type="EnsemblMetazoa" id="MESCA010415-RA">
    <property type="protein sequence ID" value="MESCA010415-PA"/>
    <property type="gene ID" value="MESCA010415"/>
</dbReference>
<evidence type="ECO:0000313" key="3">
    <source>
        <dbReference type="Proteomes" id="UP000015102"/>
    </source>
</evidence>
<dbReference type="AlphaFoldDB" id="T1H2H0"/>
<evidence type="ECO:0000313" key="2">
    <source>
        <dbReference type="EnsemblMetazoa" id="MESCA010415-PA"/>
    </source>
</evidence>
<evidence type="ECO:0000256" key="1">
    <source>
        <dbReference type="SAM" id="MobiDB-lite"/>
    </source>
</evidence>
<reference evidence="2" key="2">
    <citation type="submission" date="2015-06" db="UniProtKB">
        <authorList>
            <consortium name="EnsemblMetazoa"/>
        </authorList>
    </citation>
    <scope>IDENTIFICATION</scope>
</reference>
<reference evidence="3" key="1">
    <citation type="submission" date="2013-02" db="EMBL/GenBank/DDBJ databases">
        <authorList>
            <person name="Hughes D."/>
        </authorList>
    </citation>
    <scope>NUCLEOTIDE SEQUENCE</scope>
    <source>
        <strain>Durham</strain>
        <strain evidence="3">NC isolate 2 -- Noor lab</strain>
    </source>
</reference>
<name>T1H2H0_MEGSC</name>
<keyword evidence="3" id="KW-1185">Reference proteome</keyword>
<protein>
    <submittedName>
        <fullName evidence="2">Uncharacterized protein</fullName>
    </submittedName>
</protein>